<dbReference type="GeneTree" id="ENSGT00940000164243"/>
<accession>A0AAR2JWE6</accession>
<dbReference type="Pfam" id="PF00083">
    <property type="entry name" value="Sugar_tr"/>
    <property type="match status" value="1"/>
</dbReference>
<dbReference type="InterPro" id="IPR003663">
    <property type="entry name" value="Sugar/inositol_transpt"/>
</dbReference>
<feature type="transmembrane region" description="Helical" evidence="6">
    <location>
        <begin position="86"/>
        <end position="107"/>
    </location>
</feature>
<dbReference type="Gene3D" id="1.20.1250.20">
    <property type="entry name" value="MFS general substrate transporter like domains"/>
    <property type="match status" value="1"/>
</dbReference>
<dbReference type="InterPro" id="IPR020846">
    <property type="entry name" value="MFS_dom"/>
</dbReference>
<feature type="transmembrane region" description="Helical" evidence="6">
    <location>
        <begin position="360"/>
        <end position="382"/>
    </location>
</feature>
<dbReference type="PROSITE" id="PS00217">
    <property type="entry name" value="SUGAR_TRANSPORT_2"/>
    <property type="match status" value="1"/>
</dbReference>
<evidence type="ECO:0000256" key="5">
    <source>
        <dbReference type="RuleBase" id="RU003346"/>
    </source>
</evidence>
<dbReference type="NCBIfam" id="TIGR00879">
    <property type="entry name" value="SP"/>
    <property type="match status" value="1"/>
</dbReference>
<dbReference type="GO" id="GO:0070837">
    <property type="term" value="P:dehydroascorbic acid transport"/>
    <property type="evidence" value="ECO:0007669"/>
    <property type="project" value="TreeGrafter"/>
</dbReference>
<dbReference type="InterPro" id="IPR005828">
    <property type="entry name" value="MFS_sugar_transport-like"/>
</dbReference>
<reference evidence="8" key="2">
    <citation type="submission" date="2025-08" db="UniProtKB">
        <authorList>
            <consortium name="Ensembl"/>
        </authorList>
    </citation>
    <scope>IDENTIFICATION</scope>
</reference>
<evidence type="ECO:0000313" key="8">
    <source>
        <dbReference type="Ensembl" id="ENSPNAP00000054181.1"/>
    </source>
</evidence>
<dbReference type="InterPro" id="IPR036259">
    <property type="entry name" value="MFS_trans_sf"/>
</dbReference>
<dbReference type="InterPro" id="IPR005829">
    <property type="entry name" value="Sugar_transporter_CS"/>
</dbReference>
<dbReference type="GO" id="GO:0005886">
    <property type="term" value="C:plasma membrane"/>
    <property type="evidence" value="ECO:0007669"/>
    <property type="project" value="TreeGrafter"/>
</dbReference>
<feature type="transmembrane region" description="Helical" evidence="6">
    <location>
        <begin position="119"/>
        <end position="140"/>
    </location>
</feature>
<dbReference type="GO" id="GO:0046323">
    <property type="term" value="P:D-glucose import"/>
    <property type="evidence" value="ECO:0007669"/>
    <property type="project" value="TreeGrafter"/>
</dbReference>
<name>A0AAR2JWE6_PYGNA</name>
<dbReference type="PANTHER" id="PTHR23503">
    <property type="entry name" value="SOLUTE CARRIER FAMILY 2"/>
    <property type="match status" value="1"/>
</dbReference>
<feature type="transmembrane region" description="Helical" evidence="6">
    <location>
        <begin position="146"/>
        <end position="166"/>
    </location>
</feature>
<reference evidence="8 9" key="1">
    <citation type="submission" date="2020-10" db="EMBL/GenBank/DDBJ databases">
        <title>Pygocentrus nattereri (red-bellied piranha) genome, fPygNat1, primary haplotype.</title>
        <authorList>
            <person name="Myers G."/>
            <person name="Meyer A."/>
            <person name="Karagic N."/>
            <person name="Pippel M."/>
            <person name="Winkler S."/>
            <person name="Tracey A."/>
            <person name="Wood J."/>
            <person name="Formenti G."/>
            <person name="Howe K."/>
            <person name="Fedrigo O."/>
            <person name="Jarvis E.D."/>
        </authorList>
    </citation>
    <scope>NUCLEOTIDE SEQUENCE [LARGE SCALE GENOMIC DNA]</scope>
</reference>
<evidence type="ECO:0000256" key="4">
    <source>
        <dbReference type="ARBA" id="ARBA00023136"/>
    </source>
</evidence>
<evidence type="ECO:0000256" key="3">
    <source>
        <dbReference type="ARBA" id="ARBA00022989"/>
    </source>
</evidence>
<dbReference type="SUPFAM" id="SSF103473">
    <property type="entry name" value="MFS general substrate transporter"/>
    <property type="match status" value="1"/>
</dbReference>
<keyword evidence="5" id="KW-0813">Transport</keyword>
<organism evidence="8 9">
    <name type="scientific">Pygocentrus nattereri</name>
    <name type="common">Red-bellied piranha</name>
    <dbReference type="NCBI Taxonomy" id="42514"/>
    <lineage>
        <taxon>Eukaryota</taxon>
        <taxon>Metazoa</taxon>
        <taxon>Chordata</taxon>
        <taxon>Craniata</taxon>
        <taxon>Vertebrata</taxon>
        <taxon>Euteleostomi</taxon>
        <taxon>Actinopterygii</taxon>
        <taxon>Neopterygii</taxon>
        <taxon>Teleostei</taxon>
        <taxon>Ostariophysi</taxon>
        <taxon>Characiformes</taxon>
        <taxon>Characoidei</taxon>
        <taxon>Pygocentrus</taxon>
    </lineage>
</organism>
<protein>
    <recommendedName>
        <fullName evidence="7">Major facilitator superfamily (MFS) profile domain-containing protein</fullName>
    </recommendedName>
</protein>
<feature type="domain" description="Major facilitator superfamily (MFS) profile" evidence="7">
    <location>
        <begin position="38"/>
        <end position="481"/>
    </location>
</feature>
<dbReference type="PRINTS" id="PR00171">
    <property type="entry name" value="SUGRTRNSPORT"/>
</dbReference>
<keyword evidence="4 6" id="KW-0472">Membrane</keyword>
<evidence type="ECO:0000313" key="9">
    <source>
        <dbReference type="Proteomes" id="UP001501920"/>
    </source>
</evidence>
<dbReference type="Proteomes" id="UP001501920">
    <property type="component" value="Chromosome 20"/>
</dbReference>
<comment type="subcellular location">
    <subcellularLocation>
        <location evidence="1">Membrane</location>
        <topology evidence="1">Multi-pass membrane protein</topology>
    </subcellularLocation>
</comment>
<feature type="transmembrane region" description="Helical" evidence="6">
    <location>
        <begin position="208"/>
        <end position="230"/>
    </location>
</feature>
<dbReference type="Ensembl" id="ENSPNAT00000044687.1">
    <property type="protein sequence ID" value="ENSPNAP00000054181.1"/>
    <property type="gene ID" value="ENSPNAG00000002753.2"/>
</dbReference>
<feature type="transmembrane region" description="Helical" evidence="6">
    <location>
        <begin position="178"/>
        <end position="196"/>
    </location>
</feature>
<evidence type="ECO:0000256" key="1">
    <source>
        <dbReference type="ARBA" id="ARBA00004141"/>
    </source>
</evidence>
<dbReference type="AlphaFoldDB" id="A0AAR2JWE6"/>
<feature type="transmembrane region" description="Helical" evidence="6">
    <location>
        <begin position="428"/>
        <end position="451"/>
    </location>
</feature>
<reference evidence="8" key="3">
    <citation type="submission" date="2025-09" db="UniProtKB">
        <authorList>
            <consortium name="Ensembl"/>
        </authorList>
    </citation>
    <scope>IDENTIFICATION</scope>
</reference>
<dbReference type="InterPro" id="IPR045263">
    <property type="entry name" value="GLUT"/>
</dbReference>
<keyword evidence="9" id="KW-1185">Reference proteome</keyword>
<feature type="transmembrane region" description="Helical" evidence="6">
    <location>
        <begin position="33"/>
        <end position="51"/>
    </location>
</feature>
<dbReference type="CDD" id="cd17432">
    <property type="entry name" value="MFS_GLUT_Class2"/>
    <property type="match status" value="1"/>
</dbReference>
<sequence>MGKENGTLSEYEPLLKDFKEPGQVHQIKVPGKTLLMAVWAACIGGTFQYGYNVSIINAPTKAVQTFINETWSERYGDEIPEQLLTFLWSSIVSIFTIGGLIGASVGGTLAIRFGRKGTLLFNNSFALLAALLMGMSYYASAFELLILGRFLSGVNAGVGICVQPLYLGEIAPRALRGAMAMGTSIFITGGILTGQVMGLTELLGKEGYWPLLLSTTCIPALLQLLILPWFPESPRYLLIDRGDDSACNLALKQLHGGENYHGEREDMERERASATGVKPLKPWELFTDKTLRWPLFTIITISIAQQLNGINAIYFYAEYVFAEAGIPFEKIPYATVGTGACECLTALTCGLLIDSLGRRVLIIGGYLLMSLWCICFTITLTFQTYSSWMPYLSMACVFAFILSFGLGPGGVTNILITELFTQTARPAAYMIGGSVNWLSFFFIGMVFPFIVNGLHQFCFLVFFVVCCVVATVIFFVVPETKNKTFLEIQNEFHRRKRTAGSDPLMPTSL</sequence>
<dbReference type="PANTHER" id="PTHR23503:SF1">
    <property type="entry name" value="MAJOR FACILITATOR SUPERFAMILY (MFS) PROFILE DOMAIN-CONTAINING PROTEIN"/>
    <property type="match status" value="1"/>
</dbReference>
<keyword evidence="2 6" id="KW-0812">Transmembrane</keyword>
<feature type="transmembrane region" description="Helical" evidence="6">
    <location>
        <begin position="457"/>
        <end position="477"/>
    </location>
</feature>
<feature type="transmembrane region" description="Helical" evidence="6">
    <location>
        <begin position="388"/>
        <end position="416"/>
    </location>
</feature>
<evidence type="ECO:0000259" key="7">
    <source>
        <dbReference type="PROSITE" id="PS50850"/>
    </source>
</evidence>
<proteinExistence type="inferred from homology"/>
<comment type="similarity">
    <text evidence="5">Belongs to the major facilitator superfamily. Sugar transporter (TC 2.A.1.1) family.</text>
</comment>
<keyword evidence="3 6" id="KW-1133">Transmembrane helix</keyword>
<feature type="transmembrane region" description="Helical" evidence="6">
    <location>
        <begin position="295"/>
        <end position="316"/>
    </location>
</feature>
<dbReference type="FunFam" id="1.20.1250.20:FF:000029">
    <property type="entry name" value="solute carrier family 2, facilitated glucose transporter member 4"/>
    <property type="match status" value="1"/>
</dbReference>
<evidence type="ECO:0000256" key="2">
    <source>
        <dbReference type="ARBA" id="ARBA00022692"/>
    </source>
</evidence>
<dbReference type="GO" id="GO:0055056">
    <property type="term" value="F:D-glucose transmembrane transporter activity"/>
    <property type="evidence" value="ECO:0007669"/>
    <property type="project" value="TreeGrafter"/>
</dbReference>
<evidence type="ECO:0000256" key="6">
    <source>
        <dbReference type="SAM" id="Phobius"/>
    </source>
</evidence>
<feature type="transmembrane region" description="Helical" evidence="6">
    <location>
        <begin position="331"/>
        <end position="353"/>
    </location>
</feature>
<dbReference type="PROSITE" id="PS50850">
    <property type="entry name" value="MFS"/>
    <property type="match status" value="1"/>
</dbReference>